<feature type="domain" description="Glycosyl transferase family 1" evidence="1">
    <location>
        <begin position="177"/>
        <end position="337"/>
    </location>
</feature>
<comment type="caution">
    <text evidence="3">The sequence shown here is derived from an EMBL/GenBank/DDBJ whole genome shotgun (WGS) entry which is preliminary data.</text>
</comment>
<evidence type="ECO:0000259" key="1">
    <source>
        <dbReference type="Pfam" id="PF00534"/>
    </source>
</evidence>
<dbReference type="InterPro" id="IPR028098">
    <property type="entry name" value="Glyco_trans_4-like_N"/>
</dbReference>
<dbReference type="PANTHER" id="PTHR45947">
    <property type="entry name" value="SULFOQUINOVOSYL TRANSFERASE SQD2"/>
    <property type="match status" value="1"/>
</dbReference>
<dbReference type="InterPro" id="IPR001296">
    <property type="entry name" value="Glyco_trans_1"/>
</dbReference>
<dbReference type="EMBL" id="NFJD01000001">
    <property type="protein sequence ID" value="OUO57644.1"/>
    <property type="molecule type" value="Genomic_DNA"/>
</dbReference>
<dbReference type="Pfam" id="PF13439">
    <property type="entry name" value="Glyco_transf_4"/>
    <property type="match status" value="1"/>
</dbReference>
<dbReference type="Pfam" id="PF00534">
    <property type="entry name" value="Glycos_transf_1"/>
    <property type="match status" value="1"/>
</dbReference>
<dbReference type="InterPro" id="IPR050194">
    <property type="entry name" value="Glycosyltransferase_grp1"/>
</dbReference>
<evidence type="ECO:0000259" key="2">
    <source>
        <dbReference type="Pfam" id="PF13439"/>
    </source>
</evidence>
<dbReference type="Proteomes" id="UP000196368">
    <property type="component" value="Unassembled WGS sequence"/>
</dbReference>
<dbReference type="AlphaFoldDB" id="A0A1Y4DEU6"/>
<dbReference type="OrthoDB" id="9805661at2"/>
<dbReference type="RefSeq" id="WP_087287363.1">
    <property type="nucleotide sequence ID" value="NZ_NFJD01000001.1"/>
</dbReference>
<evidence type="ECO:0000313" key="3">
    <source>
        <dbReference type="EMBL" id="OUO57644.1"/>
    </source>
</evidence>
<feature type="domain" description="Glycosyltransferase subfamily 4-like N-terminal" evidence="2">
    <location>
        <begin position="13"/>
        <end position="164"/>
    </location>
</feature>
<keyword evidence="4" id="KW-1185">Reference proteome</keyword>
<dbReference type="PANTHER" id="PTHR45947:SF3">
    <property type="entry name" value="SULFOQUINOVOSYL TRANSFERASE SQD2"/>
    <property type="match status" value="1"/>
</dbReference>
<sequence>MKILYVITSTETGGAEKALAELVLYMCQANTVKVISLKPLGAVGRALQQKGIEVESLEMKWYSLRIIQRLAARIKAFHPDIMHAMLYRAIEYTRVACAGTHIPLLTTPHFDLSKKSFALRWTDRILKDLDTLTVAESFTTARYLVEHQNYQKEKVYLLPNGADPRVFFPDEKARNLMRKTYGFAPNQPIFISVARLAPVKDPLTLLQAFRNLLRTVPSARLIYVGEGKERNALEQYIASTHMQKEVFLPGEQAHINDWLNMADVFVLSSVEESLPLALLEALRVGLPCVVSQVGDMPLWVEHGQNGFVFYPQDITLLSCLLTELAQSAELRRKMGARSLELTARMTDTSPQYQHLYQQIKDKSFHVKTQQ</sequence>
<dbReference type="GO" id="GO:0016757">
    <property type="term" value="F:glycosyltransferase activity"/>
    <property type="evidence" value="ECO:0007669"/>
    <property type="project" value="InterPro"/>
</dbReference>
<dbReference type="Gene3D" id="3.40.50.2000">
    <property type="entry name" value="Glycogen Phosphorylase B"/>
    <property type="match status" value="2"/>
</dbReference>
<proteinExistence type="predicted"/>
<organism evidence="3 4">
    <name type="scientific">Candidatus Avelusimicrobium gallicola</name>
    <dbReference type="NCBI Taxonomy" id="2562704"/>
    <lineage>
        <taxon>Bacteria</taxon>
        <taxon>Pseudomonadati</taxon>
        <taxon>Elusimicrobiota</taxon>
        <taxon>Elusimicrobia</taxon>
        <taxon>Elusimicrobiales</taxon>
        <taxon>Elusimicrobiaceae</taxon>
        <taxon>Candidatus Avelusimicrobium</taxon>
    </lineage>
</organism>
<reference evidence="4" key="1">
    <citation type="submission" date="2017-04" db="EMBL/GenBank/DDBJ databases">
        <title>Function of individual gut microbiota members based on whole genome sequencing of pure cultures obtained from chicken caecum.</title>
        <authorList>
            <person name="Medvecky M."/>
            <person name="Cejkova D."/>
            <person name="Polansky O."/>
            <person name="Karasova D."/>
            <person name="Kubasova T."/>
            <person name="Cizek A."/>
            <person name="Rychlik I."/>
        </authorList>
    </citation>
    <scope>NUCLEOTIDE SEQUENCE [LARGE SCALE GENOMIC DNA]</scope>
    <source>
        <strain evidence="4">An273</strain>
    </source>
</reference>
<dbReference type="SUPFAM" id="SSF53756">
    <property type="entry name" value="UDP-Glycosyltransferase/glycogen phosphorylase"/>
    <property type="match status" value="1"/>
</dbReference>
<accession>A0A1Y4DEU6</accession>
<evidence type="ECO:0000313" key="4">
    <source>
        <dbReference type="Proteomes" id="UP000196368"/>
    </source>
</evidence>
<protein>
    <recommendedName>
        <fullName evidence="5">Glycosyltransferase subfamily 4-like N-terminal domain-containing protein</fullName>
    </recommendedName>
</protein>
<gene>
    <name evidence="3" type="ORF">B5F75_02395</name>
</gene>
<name>A0A1Y4DEU6_9BACT</name>
<evidence type="ECO:0008006" key="5">
    <source>
        <dbReference type="Google" id="ProtNLM"/>
    </source>
</evidence>